<dbReference type="PANTHER" id="PTHR42993:SF1">
    <property type="entry name" value="MAOC-LIKE DEHYDRATASE DOMAIN-CONTAINING PROTEIN"/>
    <property type="match status" value="1"/>
</dbReference>
<sequence length="156" mass="17094">MSTEHTPRTFESVDAFRAAVGEELGTSPWMTIDQDMIDAFAKVTHDQQWIHVDAERAAAGPFGSTIAHGYLTLSLLPSFGWQIYTVEGVRMGVNYGLDSVRFPHPVIVDSRIRAVATLTDAQTTPSGTRFVVRFVVEIEGETKPACIADTVRLLVG</sequence>
<name>A0AAW4XMX2_RHORH</name>
<dbReference type="InterPro" id="IPR039375">
    <property type="entry name" value="NodN-like"/>
</dbReference>
<comment type="similarity">
    <text evidence="1">Belongs to the enoyl-CoA hydratase/isomerase family.</text>
</comment>
<gene>
    <name evidence="3" type="ORF">LQ384_26305</name>
</gene>
<dbReference type="Gene3D" id="3.10.129.10">
    <property type="entry name" value="Hotdog Thioesterase"/>
    <property type="match status" value="1"/>
</dbReference>
<feature type="domain" description="MaoC-like" evidence="2">
    <location>
        <begin position="17"/>
        <end position="123"/>
    </location>
</feature>
<evidence type="ECO:0000256" key="1">
    <source>
        <dbReference type="ARBA" id="ARBA00005254"/>
    </source>
</evidence>
<dbReference type="InterPro" id="IPR002539">
    <property type="entry name" value="MaoC-like_dom"/>
</dbReference>
<dbReference type="SUPFAM" id="SSF54637">
    <property type="entry name" value="Thioesterase/thiol ester dehydrase-isomerase"/>
    <property type="match status" value="1"/>
</dbReference>
<proteinExistence type="inferred from homology"/>
<evidence type="ECO:0000259" key="2">
    <source>
        <dbReference type="Pfam" id="PF01575"/>
    </source>
</evidence>
<reference evidence="3" key="1">
    <citation type="submission" date="2021-11" db="EMBL/GenBank/DDBJ databases">
        <title>Development of a sustainable strategy for remediation of hydrocarbon-contaminated territories based on the waste exchange concept.</title>
        <authorList>
            <person name="Elkin A."/>
        </authorList>
    </citation>
    <scope>NUCLEOTIDE SEQUENCE</scope>
    <source>
        <strain evidence="3">IEGM 757</strain>
    </source>
</reference>
<evidence type="ECO:0000313" key="3">
    <source>
        <dbReference type="EMBL" id="MCD2114619.1"/>
    </source>
</evidence>
<dbReference type="AlphaFoldDB" id="A0AAW4XMX2"/>
<dbReference type="PANTHER" id="PTHR42993">
    <property type="entry name" value="MAOC-LIKE DEHYDRATASE DOMAIN-CONTAINING PROTEIN"/>
    <property type="match status" value="1"/>
</dbReference>
<comment type="caution">
    <text evidence="3">The sequence shown here is derived from an EMBL/GenBank/DDBJ whole genome shotgun (WGS) entry which is preliminary data.</text>
</comment>
<evidence type="ECO:0000313" key="4">
    <source>
        <dbReference type="Proteomes" id="UP001198630"/>
    </source>
</evidence>
<dbReference type="EMBL" id="JAJNCO010000025">
    <property type="protein sequence ID" value="MCD2114619.1"/>
    <property type="molecule type" value="Genomic_DNA"/>
</dbReference>
<protein>
    <submittedName>
        <fullName evidence="3">MaoC family dehydratase</fullName>
    </submittedName>
</protein>
<dbReference type="CDD" id="cd03450">
    <property type="entry name" value="NodN"/>
    <property type="match status" value="1"/>
</dbReference>
<dbReference type="InterPro" id="IPR029069">
    <property type="entry name" value="HotDog_dom_sf"/>
</dbReference>
<accession>A0AAW4XMX2</accession>
<organism evidence="3 4">
    <name type="scientific">Rhodococcus rhodochrous</name>
    <dbReference type="NCBI Taxonomy" id="1829"/>
    <lineage>
        <taxon>Bacteria</taxon>
        <taxon>Bacillati</taxon>
        <taxon>Actinomycetota</taxon>
        <taxon>Actinomycetes</taxon>
        <taxon>Mycobacteriales</taxon>
        <taxon>Nocardiaceae</taxon>
        <taxon>Rhodococcus</taxon>
    </lineage>
</organism>
<dbReference type="Pfam" id="PF01575">
    <property type="entry name" value="MaoC_dehydratas"/>
    <property type="match status" value="1"/>
</dbReference>
<dbReference type="Proteomes" id="UP001198630">
    <property type="component" value="Unassembled WGS sequence"/>
</dbReference>